<evidence type="ECO:0000256" key="2">
    <source>
        <dbReference type="ARBA" id="ARBA00004141"/>
    </source>
</evidence>
<evidence type="ECO:0000256" key="9">
    <source>
        <dbReference type="ARBA" id="ARBA00023004"/>
    </source>
</evidence>
<evidence type="ECO:0000256" key="6">
    <source>
        <dbReference type="ARBA" id="ARBA00022692"/>
    </source>
</evidence>
<keyword evidence="10 13" id="KW-0472">Membrane</keyword>
<dbReference type="InterPro" id="IPR018495">
    <property type="entry name" value="Succ_DH_cyt_bsu_CS"/>
</dbReference>
<dbReference type="CDD" id="cd03499">
    <property type="entry name" value="SQR_TypeC_SdhC"/>
    <property type="match status" value="1"/>
</dbReference>
<dbReference type="SUPFAM" id="SSF81343">
    <property type="entry name" value="Fumarate reductase respiratory complex transmembrane subunits"/>
    <property type="match status" value="1"/>
</dbReference>
<keyword evidence="15" id="KW-1185">Reference proteome</keyword>
<comment type="function">
    <text evidence="1">Membrane-anchoring subunit of succinate dehydrogenase (SDH).</text>
</comment>
<sequence length="136" mass="14595">MASRTPARPISPHIQVYKWGPHMLVSILHRATGGVLSTVGSVLLVWFLAALAGGEGSYATFRDVFTHDDGRLNVIGYVVGIGITLALFQHMASGVRHLVLDTGAGFELKRNKTGALATLLFSVVATAAFWLYLGMK</sequence>
<comment type="subunit">
    <text evidence="11">Part of an enzyme complex containing four subunits: a flavoprotein, an iron-sulfur protein, plus two membrane-anchoring proteins, SdhC and SdhD. The complex can form homotrimers.</text>
</comment>
<comment type="subcellular location">
    <subcellularLocation>
        <location evidence="2">Membrane</location>
        <topology evidence="2">Multi-pass membrane protein</topology>
    </subcellularLocation>
</comment>
<evidence type="ECO:0000256" key="10">
    <source>
        <dbReference type="ARBA" id="ARBA00023136"/>
    </source>
</evidence>
<accession>A0A1H8BD19</accession>
<name>A0A1H8BD19_9SPHN</name>
<gene>
    <name evidence="14" type="ORF">SAMN05192583_1301</name>
</gene>
<dbReference type="GO" id="GO:0006099">
    <property type="term" value="P:tricarboxylic acid cycle"/>
    <property type="evidence" value="ECO:0007669"/>
    <property type="project" value="InterPro"/>
</dbReference>
<evidence type="ECO:0000256" key="1">
    <source>
        <dbReference type="ARBA" id="ARBA00004050"/>
    </source>
</evidence>
<evidence type="ECO:0000256" key="5">
    <source>
        <dbReference type="ARBA" id="ARBA00022617"/>
    </source>
</evidence>
<evidence type="ECO:0000256" key="8">
    <source>
        <dbReference type="ARBA" id="ARBA00022989"/>
    </source>
</evidence>
<dbReference type="GO" id="GO:0016020">
    <property type="term" value="C:membrane"/>
    <property type="evidence" value="ECO:0007669"/>
    <property type="project" value="UniProtKB-SubCell"/>
</dbReference>
<evidence type="ECO:0000256" key="11">
    <source>
        <dbReference type="ARBA" id="ARBA00025912"/>
    </source>
</evidence>
<keyword evidence="8 13" id="KW-1133">Transmembrane helix</keyword>
<dbReference type="GO" id="GO:0046872">
    <property type="term" value="F:metal ion binding"/>
    <property type="evidence" value="ECO:0007669"/>
    <property type="project" value="UniProtKB-KW"/>
</dbReference>
<dbReference type="InterPro" id="IPR034804">
    <property type="entry name" value="SQR/QFR_C/D"/>
</dbReference>
<dbReference type="PANTHER" id="PTHR10978:SF5">
    <property type="entry name" value="SUCCINATE DEHYDROGENASE CYTOCHROME B560 SUBUNIT, MITOCHONDRIAL"/>
    <property type="match status" value="1"/>
</dbReference>
<evidence type="ECO:0000313" key="15">
    <source>
        <dbReference type="Proteomes" id="UP000199206"/>
    </source>
</evidence>
<evidence type="ECO:0000256" key="7">
    <source>
        <dbReference type="ARBA" id="ARBA00022723"/>
    </source>
</evidence>
<dbReference type="Gene3D" id="1.20.1300.10">
    <property type="entry name" value="Fumarate reductase/succinate dehydrogenase, transmembrane subunit"/>
    <property type="match status" value="1"/>
</dbReference>
<evidence type="ECO:0000256" key="13">
    <source>
        <dbReference type="SAM" id="Phobius"/>
    </source>
</evidence>
<evidence type="ECO:0000313" key="14">
    <source>
        <dbReference type="EMBL" id="SEM80349.1"/>
    </source>
</evidence>
<dbReference type="NCBIfam" id="TIGR02970">
    <property type="entry name" value="succ_dehyd_cytB"/>
    <property type="match status" value="1"/>
</dbReference>
<dbReference type="AlphaFoldDB" id="A0A1H8BD19"/>
<dbReference type="STRING" id="1166340.SAMN05192583_1301"/>
<dbReference type="Pfam" id="PF01127">
    <property type="entry name" value="Sdh_cyt"/>
    <property type="match status" value="1"/>
</dbReference>
<evidence type="ECO:0000256" key="3">
    <source>
        <dbReference type="ARBA" id="ARBA00007244"/>
    </source>
</evidence>
<comment type="cofactor">
    <cofactor evidence="12">
        <name>heme</name>
        <dbReference type="ChEBI" id="CHEBI:30413"/>
    </cofactor>
    <text evidence="12">The heme is bound between the two transmembrane subunits.</text>
</comment>
<keyword evidence="5 12" id="KW-0349">Heme</keyword>
<keyword evidence="9 12" id="KW-0408">Iron</keyword>
<evidence type="ECO:0000256" key="12">
    <source>
        <dbReference type="PIRSR" id="PIRSR000178-1"/>
    </source>
</evidence>
<dbReference type="Proteomes" id="UP000199206">
    <property type="component" value="Unassembled WGS sequence"/>
</dbReference>
<dbReference type="InterPro" id="IPR014314">
    <property type="entry name" value="Succ_DH_cytb556"/>
</dbReference>
<keyword evidence="7 12" id="KW-0479">Metal-binding</keyword>
<dbReference type="InterPro" id="IPR000701">
    <property type="entry name" value="SuccDH_FuR_B_TM-su"/>
</dbReference>
<proteinExistence type="inferred from homology"/>
<feature type="transmembrane region" description="Helical" evidence="13">
    <location>
        <begin position="74"/>
        <end position="92"/>
    </location>
</feature>
<protein>
    <recommendedName>
        <fullName evidence="4">Succinate dehydrogenase cytochrome b556 subunit</fullName>
    </recommendedName>
</protein>
<dbReference type="PROSITE" id="PS01000">
    <property type="entry name" value="SDH_CYT_1"/>
    <property type="match status" value="1"/>
</dbReference>
<feature type="transmembrane region" description="Helical" evidence="13">
    <location>
        <begin position="113"/>
        <end position="133"/>
    </location>
</feature>
<feature type="transmembrane region" description="Helical" evidence="13">
    <location>
        <begin position="33"/>
        <end position="54"/>
    </location>
</feature>
<dbReference type="EMBL" id="FOCF01000002">
    <property type="protein sequence ID" value="SEM80349.1"/>
    <property type="molecule type" value="Genomic_DNA"/>
</dbReference>
<dbReference type="PANTHER" id="PTHR10978">
    <property type="entry name" value="SUCCINATE DEHYDROGENASE CYTOCHROME B560 SUBUNIT"/>
    <property type="match status" value="1"/>
</dbReference>
<evidence type="ECO:0000256" key="4">
    <source>
        <dbReference type="ARBA" id="ARBA00020076"/>
    </source>
</evidence>
<reference evidence="15" key="1">
    <citation type="submission" date="2016-10" db="EMBL/GenBank/DDBJ databases">
        <authorList>
            <person name="Varghese N."/>
            <person name="Submissions S."/>
        </authorList>
    </citation>
    <scope>NUCLEOTIDE SEQUENCE [LARGE SCALE GENOMIC DNA]</scope>
    <source>
        <strain evidence="15">S6-262</strain>
    </source>
</reference>
<organism evidence="14 15">
    <name type="scientific">Sphingomonas gellani</name>
    <dbReference type="NCBI Taxonomy" id="1166340"/>
    <lineage>
        <taxon>Bacteria</taxon>
        <taxon>Pseudomonadati</taxon>
        <taxon>Pseudomonadota</taxon>
        <taxon>Alphaproteobacteria</taxon>
        <taxon>Sphingomonadales</taxon>
        <taxon>Sphingomonadaceae</taxon>
        <taxon>Sphingomonas</taxon>
    </lineage>
</organism>
<comment type="similarity">
    <text evidence="3">Belongs to the cytochrome b560 family.</text>
</comment>
<keyword evidence="6 13" id="KW-0812">Transmembrane</keyword>
<dbReference type="RefSeq" id="WP_280139227.1">
    <property type="nucleotide sequence ID" value="NZ_FOCF01000002.1"/>
</dbReference>
<dbReference type="GO" id="GO:0009055">
    <property type="term" value="F:electron transfer activity"/>
    <property type="evidence" value="ECO:0007669"/>
    <property type="project" value="InterPro"/>
</dbReference>
<dbReference type="PIRSF" id="PIRSF000178">
    <property type="entry name" value="SDH_cyt_b560"/>
    <property type="match status" value="1"/>
</dbReference>
<feature type="binding site" description="axial binding residue" evidence="12">
    <location>
        <position position="90"/>
    </location>
    <ligand>
        <name>heme</name>
        <dbReference type="ChEBI" id="CHEBI:30413"/>
        <note>ligand shared with second transmembrane subunit</note>
    </ligand>
    <ligandPart>
        <name>Fe</name>
        <dbReference type="ChEBI" id="CHEBI:18248"/>
    </ligandPart>
</feature>